<comment type="caution">
    <text evidence="1">The sequence shown here is derived from an EMBL/GenBank/DDBJ whole genome shotgun (WGS) entry which is preliminary data.</text>
</comment>
<sequence>MLTAQQAREGCLPKLQAALHAYLENALSEVSQAVENGLLGTVYQVPSYGVGYVSAKLKALGFEVEVGRSIANARELHIDWLAPEEVATLVLQREANTPTLPEYGRFEPPNTTAAGLAHCPSCRRIHDQAKPGQVWRHFYSQKLFAIGKNGYGLEWTTGERTTSPVNGLDQGWSYVAPSVQNALERGVLSQGTCYNWPRWAGLGS</sequence>
<protein>
    <submittedName>
        <fullName evidence="1">Uncharacterized protein</fullName>
    </submittedName>
</protein>
<reference evidence="1 2" key="1">
    <citation type="submission" date="2024-02" db="EMBL/GenBank/DDBJ databases">
        <title>Deinococcus carri NBRC 110142.</title>
        <authorList>
            <person name="Ichikawa N."/>
            <person name="Katano-Makiyama Y."/>
            <person name="Hidaka K."/>
        </authorList>
    </citation>
    <scope>NUCLEOTIDE SEQUENCE [LARGE SCALE GENOMIC DNA]</scope>
    <source>
        <strain evidence="1 2">NBRC 110142</strain>
    </source>
</reference>
<dbReference type="EMBL" id="BAABRP010000009">
    <property type="protein sequence ID" value="GAA5513633.1"/>
    <property type="molecule type" value="Genomic_DNA"/>
</dbReference>
<organism evidence="1 2">
    <name type="scientific">Deinococcus carri</name>
    <dbReference type="NCBI Taxonomy" id="1211323"/>
    <lineage>
        <taxon>Bacteria</taxon>
        <taxon>Thermotogati</taxon>
        <taxon>Deinococcota</taxon>
        <taxon>Deinococci</taxon>
        <taxon>Deinococcales</taxon>
        <taxon>Deinococcaceae</taxon>
        <taxon>Deinococcus</taxon>
    </lineage>
</organism>
<keyword evidence="2" id="KW-1185">Reference proteome</keyword>
<name>A0ABP9WAR4_9DEIO</name>
<proteinExistence type="predicted"/>
<dbReference type="RefSeq" id="WP_345465397.1">
    <property type="nucleotide sequence ID" value="NZ_BAABRP010000009.1"/>
</dbReference>
<evidence type="ECO:0000313" key="2">
    <source>
        <dbReference type="Proteomes" id="UP001401887"/>
    </source>
</evidence>
<accession>A0ABP9WAR4</accession>
<dbReference type="Proteomes" id="UP001401887">
    <property type="component" value="Unassembled WGS sequence"/>
</dbReference>
<gene>
    <name evidence="1" type="ORF">Dcar01_02377</name>
</gene>
<evidence type="ECO:0000313" key="1">
    <source>
        <dbReference type="EMBL" id="GAA5513633.1"/>
    </source>
</evidence>